<dbReference type="Proteomes" id="UP000789525">
    <property type="component" value="Unassembled WGS sequence"/>
</dbReference>
<comment type="caution">
    <text evidence="1">The sequence shown here is derived from an EMBL/GenBank/DDBJ whole genome shotgun (WGS) entry which is preliminary data.</text>
</comment>
<keyword evidence="2" id="KW-1185">Reference proteome</keyword>
<evidence type="ECO:0000313" key="1">
    <source>
        <dbReference type="EMBL" id="CAG8457822.1"/>
    </source>
</evidence>
<gene>
    <name evidence="1" type="ORF">ACOLOM_LOCUS1040</name>
</gene>
<protein>
    <submittedName>
        <fullName evidence="1">9312_t:CDS:1</fullName>
    </submittedName>
</protein>
<reference evidence="1" key="1">
    <citation type="submission" date="2021-06" db="EMBL/GenBank/DDBJ databases">
        <authorList>
            <person name="Kallberg Y."/>
            <person name="Tangrot J."/>
            <person name="Rosling A."/>
        </authorList>
    </citation>
    <scope>NUCLEOTIDE SEQUENCE</scope>
    <source>
        <strain evidence="1">CL356</strain>
    </source>
</reference>
<organism evidence="1 2">
    <name type="scientific">Acaulospora colombiana</name>
    <dbReference type="NCBI Taxonomy" id="27376"/>
    <lineage>
        <taxon>Eukaryota</taxon>
        <taxon>Fungi</taxon>
        <taxon>Fungi incertae sedis</taxon>
        <taxon>Mucoromycota</taxon>
        <taxon>Glomeromycotina</taxon>
        <taxon>Glomeromycetes</taxon>
        <taxon>Diversisporales</taxon>
        <taxon>Acaulosporaceae</taxon>
        <taxon>Acaulospora</taxon>
    </lineage>
</organism>
<name>A0ACA9K832_9GLOM</name>
<evidence type="ECO:0000313" key="2">
    <source>
        <dbReference type="Proteomes" id="UP000789525"/>
    </source>
</evidence>
<dbReference type="EMBL" id="CAJVPT010001148">
    <property type="protein sequence ID" value="CAG8457822.1"/>
    <property type="molecule type" value="Genomic_DNA"/>
</dbReference>
<sequence>MTTSEISSTSPKNSPLNVLHHSPSSMRDLNSNDSLTPYLSYGDGDKKNLSEKQTITDFSRSSENISINDSGHKSKDSIMTPTPTQYFDSKLVKVPQTPQRLFTNLRSSRETRFPTNKRRDSDPEYTFRHHKRPHQRKRASDTYAFPSRNNNSNQPRTYDYYFDSGGNVRRSLGDYEYTGGNVVGDNFGGNSNDSNHYIIENMVDNEGNISRELGEGSGSGFEGESIDNLLRRYSTNTTVTSNTNVSLVSPTFSTSLSVTPLSPSTTLSSPIFPKSLSPTTEITPIITTLSSDVTYTTPPILNSPTKHKSPLSSLVSNLRSPKYFRRQSDSLSLRSKRQDKGKRRSDDDDNSLDTDLSGPSIAKGVVYLDDTVDEEDEIRLDKMKYLAFSNDDDINSTNSRNQNIASRSFLRGHKNSGSISNAGATSFRGVTKSITSGLATRSTSSLYPHLRYSFHQRSFSSGMNDDVSRRRSNTLSSASISTPPEPKSIQDLKHQTHQKSSSSPENILSGLYQEDFNYDAGTGGRDRTVSEEIGVDDLKWKPHEKHVALKRLKTDLPELDEMSLKEFIREARLLNKVLYHPNLNEFYGVTRDPEGQIYTLVLQYANNGNLRDYLASHKDSLKWEDKRRMSLDIAEGICYLHSEGIIHRDLVITLKFINYPVHDDRMMIADFGLSKSLDENPVTSSNSGLRGMAGYIDPQCYIKHGFKRDKKSDIFSYGVILWEISSCRVPIPYYPFDPVEGTPVSFYKLYKRCQNKNPNERPEIEEVVHILKDLDIELIIPILDISSNESLEKSRYSIGSHLTDSISIPQGSYLVLDTNQETIQVNKLHTLQGQRSVAKEFFRTGNFVNALELWETV</sequence>
<accession>A0ACA9K832</accession>
<proteinExistence type="predicted"/>